<evidence type="ECO:0000259" key="6">
    <source>
        <dbReference type="Pfam" id="PF00496"/>
    </source>
</evidence>
<feature type="domain" description="Solute-binding protein family 5" evidence="6">
    <location>
        <begin position="90"/>
        <end position="438"/>
    </location>
</feature>
<dbReference type="Pfam" id="PF00496">
    <property type="entry name" value="SBP_bac_5"/>
    <property type="match status" value="1"/>
</dbReference>
<comment type="subcellular location">
    <subcellularLocation>
        <location evidence="1">Cell envelope</location>
    </subcellularLocation>
</comment>
<dbReference type="PROSITE" id="PS51257">
    <property type="entry name" value="PROKAR_LIPOPROTEIN"/>
    <property type="match status" value="1"/>
</dbReference>
<sequence length="537" mass="55970">MRRGIMRTRFLAAGAAALMVLISACGGSGDAEPTEEPAERAPVEDGTFRAVIAADPGNLDPLMTVLSNTRWVTTFMYDSLIFINEEGDAVPYLAESWEVGLDEVTYTLAEGITCSDGTPLTASDVAANFEFVADPANGSPQLGVWVPPGVAVTADDDARTVTLTSPNPDPFLLQATGLLQIVCAAGTADRSILESGAAGTGMFELAAVAPNDHYTFERRDDYEWGPEGAAASDPGTPKSVTLHVVGNESTAVNMFLADEIDAVLPTGPDAQRAEQSGADIMEITAPLGQLYFNQADGRAGADPAVRLALTQAADLTALGTVTADGRGKPSEGVGGLEPRPCPADTVTGSLPAHDVDGAAQQLEDAGWEAGPDGVRAKEGQPLALSLLYVVDIGPGLAAGAELLAQQWSAIGVDVSLQSITQAQINEVLFGSGDWDAGLIMLSVAFPSQLGPFFSGPVPPDGTNFAHLGNEEYEALTAEAAELPLEEGCALWEDAERALVSQADVVPFVDLVTPMFLNGVESRLLANNLSPPTIRMYE</sequence>
<keyword evidence="3" id="KW-0813">Transport</keyword>
<evidence type="ECO:0000256" key="5">
    <source>
        <dbReference type="SAM" id="SignalP"/>
    </source>
</evidence>
<dbReference type="AlphaFoldDB" id="A0A7K3M771"/>
<feature type="signal peptide" evidence="5">
    <location>
        <begin position="1"/>
        <end position="26"/>
    </location>
</feature>
<dbReference type="GO" id="GO:0043190">
    <property type="term" value="C:ATP-binding cassette (ABC) transporter complex"/>
    <property type="evidence" value="ECO:0007669"/>
    <property type="project" value="InterPro"/>
</dbReference>
<name>A0A7K3M771_9ACTN</name>
<dbReference type="SUPFAM" id="SSF53850">
    <property type="entry name" value="Periplasmic binding protein-like II"/>
    <property type="match status" value="1"/>
</dbReference>
<dbReference type="InterPro" id="IPR039424">
    <property type="entry name" value="SBP_5"/>
</dbReference>
<dbReference type="Gene3D" id="3.10.105.10">
    <property type="entry name" value="Dipeptide-binding Protein, Domain 3"/>
    <property type="match status" value="1"/>
</dbReference>
<comment type="caution">
    <text evidence="7">The sequence shown here is derived from an EMBL/GenBank/DDBJ whole genome shotgun (WGS) entry which is preliminary data.</text>
</comment>
<dbReference type="GO" id="GO:1904680">
    <property type="term" value="F:peptide transmembrane transporter activity"/>
    <property type="evidence" value="ECO:0007669"/>
    <property type="project" value="TreeGrafter"/>
</dbReference>
<protein>
    <submittedName>
        <fullName evidence="7">ABC transporter substrate-binding protein</fullName>
    </submittedName>
</protein>
<evidence type="ECO:0000256" key="2">
    <source>
        <dbReference type="ARBA" id="ARBA00005695"/>
    </source>
</evidence>
<accession>A0A7K3M771</accession>
<dbReference type="GO" id="GO:0015833">
    <property type="term" value="P:peptide transport"/>
    <property type="evidence" value="ECO:0007669"/>
    <property type="project" value="TreeGrafter"/>
</dbReference>
<dbReference type="GO" id="GO:0042597">
    <property type="term" value="C:periplasmic space"/>
    <property type="evidence" value="ECO:0007669"/>
    <property type="project" value="UniProtKB-ARBA"/>
</dbReference>
<dbReference type="PIRSF" id="PIRSF002741">
    <property type="entry name" value="MppA"/>
    <property type="match status" value="1"/>
</dbReference>
<evidence type="ECO:0000256" key="4">
    <source>
        <dbReference type="ARBA" id="ARBA00022729"/>
    </source>
</evidence>
<dbReference type="PANTHER" id="PTHR30290">
    <property type="entry name" value="PERIPLASMIC BINDING COMPONENT OF ABC TRANSPORTER"/>
    <property type="match status" value="1"/>
</dbReference>
<evidence type="ECO:0000313" key="7">
    <source>
        <dbReference type="EMBL" id="NDL58897.1"/>
    </source>
</evidence>
<feature type="chain" id="PRO_5038581406" evidence="5">
    <location>
        <begin position="27"/>
        <end position="537"/>
    </location>
</feature>
<comment type="similarity">
    <text evidence="2">Belongs to the bacterial solute-binding protein 5 family.</text>
</comment>
<dbReference type="CDD" id="cd00995">
    <property type="entry name" value="PBP2_NikA_DppA_OppA_like"/>
    <property type="match status" value="1"/>
</dbReference>
<keyword evidence="4 5" id="KW-0732">Signal</keyword>
<evidence type="ECO:0000256" key="1">
    <source>
        <dbReference type="ARBA" id="ARBA00004196"/>
    </source>
</evidence>
<evidence type="ECO:0000313" key="8">
    <source>
        <dbReference type="Proteomes" id="UP000460435"/>
    </source>
</evidence>
<dbReference type="Gene3D" id="3.40.190.10">
    <property type="entry name" value="Periplasmic binding protein-like II"/>
    <property type="match status" value="1"/>
</dbReference>
<reference evidence="7 8" key="1">
    <citation type="submission" date="2019-11" db="EMBL/GenBank/DDBJ databases">
        <authorList>
            <person name="Li X.-J."/>
            <person name="Feng X.-M."/>
        </authorList>
    </citation>
    <scope>NUCLEOTIDE SEQUENCE [LARGE SCALE GENOMIC DNA]</scope>
    <source>
        <strain evidence="7 8">XMNu-373</strain>
    </source>
</reference>
<dbReference type="Proteomes" id="UP000460435">
    <property type="component" value="Unassembled WGS sequence"/>
</dbReference>
<dbReference type="PANTHER" id="PTHR30290:SF10">
    <property type="entry name" value="PERIPLASMIC OLIGOPEPTIDE-BINDING PROTEIN-RELATED"/>
    <property type="match status" value="1"/>
</dbReference>
<evidence type="ECO:0000256" key="3">
    <source>
        <dbReference type="ARBA" id="ARBA00022448"/>
    </source>
</evidence>
<dbReference type="InterPro" id="IPR030678">
    <property type="entry name" value="Peptide/Ni-bd"/>
</dbReference>
<gene>
    <name evidence="7" type="ORF">F7O44_17655</name>
</gene>
<proteinExistence type="inferred from homology"/>
<keyword evidence="8" id="KW-1185">Reference proteome</keyword>
<dbReference type="GO" id="GO:0030313">
    <property type="term" value="C:cell envelope"/>
    <property type="evidence" value="ECO:0007669"/>
    <property type="project" value="UniProtKB-SubCell"/>
</dbReference>
<organism evidence="7 8">
    <name type="scientific">Phytoactinopolyspora mesophila</name>
    <dbReference type="NCBI Taxonomy" id="2650750"/>
    <lineage>
        <taxon>Bacteria</taxon>
        <taxon>Bacillati</taxon>
        <taxon>Actinomycetota</taxon>
        <taxon>Actinomycetes</taxon>
        <taxon>Jiangellales</taxon>
        <taxon>Jiangellaceae</taxon>
        <taxon>Phytoactinopolyspora</taxon>
    </lineage>
</organism>
<dbReference type="InterPro" id="IPR000914">
    <property type="entry name" value="SBP_5_dom"/>
</dbReference>
<dbReference type="EMBL" id="WLZY01000006">
    <property type="protein sequence ID" value="NDL58897.1"/>
    <property type="molecule type" value="Genomic_DNA"/>
</dbReference>